<feature type="region of interest" description="Disordered" evidence="1">
    <location>
        <begin position="69"/>
        <end position="92"/>
    </location>
</feature>
<name>A0A426YCP8_ENSVE</name>
<reference evidence="2 3" key="1">
    <citation type="journal article" date="2014" name="Agronomy (Basel)">
        <title>A Draft Genome Sequence for Ensete ventricosum, the Drought-Tolerant Tree Against Hunger.</title>
        <authorList>
            <person name="Harrison J."/>
            <person name="Moore K.A."/>
            <person name="Paszkiewicz K."/>
            <person name="Jones T."/>
            <person name="Grant M."/>
            <person name="Ambacheew D."/>
            <person name="Muzemil S."/>
            <person name="Studholme D.J."/>
        </authorList>
    </citation>
    <scope>NUCLEOTIDE SEQUENCE [LARGE SCALE GENOMIC DNA]</scope>
</reference>
<proteinExistence type="predicted"/>
<feature type="compositionally biased region" description="Polar residues" evidence="1">
    <location>
        <begin position="83"/>
        <end position="92"/>
    </location>
</feature>
<evidence type="ECO:0000256" key="1">
    <source>
        <dbReference type="SAM" id="MobiDB-lite"/>
    </source>
</evidence>
<dbReference type="EMBL" id="AMZH03013308">
    <property type="protein sequence ID" value="RRT49504.1"/>
    <property type="molecule type" value="Genomic_DNA"/>
</dbReference>
<evidence type="ECO:0000313" key="3">
    <source>
        <dbReference type="Proteomes" id="UP000287651"/>
    </source>
</evidence>
<dbReference type="Proteomes" id="UP000287651">
    <property type="component" value="Unassembled WGS sequence"/>
</dbReference>
<accession>A0A426YCP8</accession>
<protein>
    <submittedName>
        <fullName evidence="2">Uncharacterized protein</fullName>
    </submittedName>
</protein>
<gene>
    <name evidence="2" type="ORF">B296_00027817</name>
</gene>
<comment type="caution">
    <text evidence="2">The sequence shown here is derived from an EMBL/GenBank/DDBJ whole genome shotgun (WGS) entry which is preliminary data.</text>
</comment>
<organism evidence="2 3">
    <name type="scientific">Ensete ventricosum</name>
    <name type="common">Abyssinian banana</name>
    <name type="synonym">Musa ensete</name>
    <dbReference type="NCBI Taxonomy" id="4639"/>
    <lineage>
        <taxon>Eukaryota</taxon>
        <taxon>Viridiplantae</taxon>
        <taxon>Streptophyta</taxon>
        <taxon>Embryophyta</taxon>
        <taxon>Tracheophyta</taxon>
        <taxon>Spermatophyta</taxon>
        <taxon>Magnoliopsida</taxon>
        <taxon>Liliopsida</taxon>
        <taxon>Zingiberales</taxon>
        <taxon>Musaceae</taxon>
        <taxon>Ensete</taxon>
    </lineage>
</organism>
<sequence>MGGSRTNPTASYNCRRSCSCCYRHRHHSANADSAKRTIPPQALNASKQSSYMLSMVEAIALELVSGQSKIPTQRPRQGGVPNVASSTIKLLP</sequence>
<dbReference type="AlphaFoldDB" id="A0A426YCP8"/>
<evidence type="ECO:0000313" key="2">
    <source>
        <dbReference type="EMBL" id="RRT49504.1"/>
    </source>
</evidence>